<dbReference type="InParanoid" id="A0A1Y2BGR3"/>
<feature type="compositionally biased region" description="Polar residues" evidence="1">
    <location>
        <begin position="55"/>
        <end position="69"/>
    </location>
</feature>
<name>A0A1Y2BGR3_9TREE</name>
<keyword evidence="3" id="KW-1185">Reference proteome</keyword>
<feature type="compositionally biased region" description="Polar residues" evidence="1">
    <location>
        <begin position="9"/>
        <end position="18"/>
    </location>
</feature>
<dbReference type="EMBL" id="MCFC01000004">
    <property type="protein sequence ID" value="ORY33988.1"/>
    <property type="molecule type" value="Genomic_DNA"/>
</dbReference>
<dbReference type="AlphaFoldDB" id="A0A1Y2BGR3"/>
<protein>
    <submittedName>
        <fullName evidence="2">Uncharacterized protein</fullName>
    </submittedName>
</protein>
<feature type="compositionally biased region" description="Polar residues" evidence="1">
    <location>
        <begin position="33"/>
        <end position="43"/>
    </location>
</feature>
<evidence type="ECO:0000313" key="2">
    <source>
        <dbReference type="EMBL" id="ORY33988.1"/>
    </source>
</evidence>
<dbReference type="Proteomes" id="UP000193986">
    <property type="component" value="Unassembled WGS sequence"/>
</dbReference>
<comment type="caution">
    <text evidence="2">The sequence shown here is derived from an EMBL/GenBank/DDBJ whole genome shotgun (WGS) entry which is preliminary data.</text>
</comment>
<feature type="region of interest" description="Disordered" evidence="1">
    <location>
        <begin position="9"/>
        <end position="107"/>
    </location>
</feature>
<evidence type="ECO:0000256" key="1">
    <source>
        <dbReference type="SAM" id="MobiDB-lite"/>
    </source>
</evidence>
<gene>
    <name evidence="2" type="ORF">BCR39DRAFT_232351</name>
</gene>
<accession>A0A1Y2BGR3</accession>
<feature type="compositionally biased region" description="Low complexity" evidence="1">
    <location>
        <begin position="19"/>
        <end position="32"/>
    </location>
</feature>
<organism evidence="2 3">
    <name type="scientific">Naematelia encephala</name>
    <dbReference type="NCBI Taxonomy" id="71784"/>
    <lineage>
        <taxon>Eukaryota</taxon>
        <taxon>Fungi</taxon>
        <taxon>Dikarya</taxon>
        <taxon>Basidiomycota</taxon>
        <taxon>Agaricomycotina</taxon>
        <taxon>Tremellomycetes</taxon>
        <taxon>Tremellales</taxon>
        <taxon>Naemateliaceae</taxon>
        <taxon>Naematelia</taxon>
    </lineage>
</organism>
<sequence>MPPALKLFLSSTQTGQPKVSSTVSLVFHSSSSRPAQQVQSPELDQQELTERGKPTPTTCVGSTPITSARMTRRRSNVCGDRTREDTSSSEDAPRPATRRKTISFEETPTKRPRLRIVSNELDEAIAAAEQLIAFGRDVRDLGEVGWQKWQMWRRRAWERKKKIGQTRWWRGALSTIIRIRSQLCGVCLRSGTLLWQPRRHRHRGLQRVRWYLAHSILIKP</sequence>
<evidence type="ECO:0000313" key="3">
    <source>
        <dbReference type="Proteomes" id="UP000193986"/>
    </source>
</evidence>
<proteinExistence type="predicted"/>
<reference evidence="2 3" key="1">
    <citation type="submission" date="2016-07" db="EMBL/GenBank/DDBJ databases">
        <title>Pervasive Adenine N6-methylation of Active Genes in Fungi.</title>
        <authorList>
            <consortium name="DOE Joint Genome Institute"/>
            <person name="Mondo S.J."/>
            <person name="Dannebaum R.O."/>
            <person name="Kuo R.C."/>
            <person name="Labutti K."/>
            <person name="Haridas S."/>
            <person name="Kuo A."/>
            <person name="Salamov A."/>
            <person name="Ahrendt S.R."/>
            <person name="Lipzen A."/>
            <person name="Sullivan W."/>
            <person name="Andreopoulos W.B."/>
            <person name="Clum A."/>
            <person name="Lindquist E."/>
            <person name="Daum C."/>
            <person name="Ramamoorthy G.K."/>
            <person name="Gryganskyi A."/>
            <person name="Culley D."/>
            <person name="Magnuson J.K."/>
            <person name="James T.Y."/>
            <person name="O'Malley M.A."/>
            <person name="Stajich J.E."/>
            <person name="Spatafora J.W."/>
            <person name="Visel A."/>
            <person name="Grigoriev I.V."/>
        </authorList>
    </citation>
    <scope>NUCLEOTIDE SEQUENCE [LARGE SCALE GENOMIC DNA]</scope>
    <source>
        <strain evidence="2 3">68-887.2</strain>
    </source>
</reference>